<proteinExistence type="predicted"/>
<gene>
    <name evidence="1" type="ORF">LEP1GSC016_3961</name>
</gene>
<accession>M6BUR8</accession>
<comment type="caution">
    <text evidence="1">The sequence shown here is derived from an EMBL/GenBank/DDBJ whole genome shotgun (WGS) entry which is preliminary data.</text>
</comment>
<evidence type="ECO:0000313" key="1">
    <source>
        <dbReference type="EMBL" id="EMJ77575.1"/>
    </source>
</evidence>
<sequence>GQVGIFVTDLPDSEFSREAIVFLYGKRWNIETHFRFEKYSLELENVAPKLQSDFFKNIMQKS</sequence>
<dbReference type="AlphaFoldDB" id="M6BUR8"/>
<reference evidence="1 2" key="1">
    <citation type="submission" date="2013-01" db="EMBL/GenBank/DDBJ databases">
        <authorList>
            <person name="Harkins D.M."/>
            <person name="Durkin A.S."/>
            <person name="Brinkac L.M."/>
            <person name="Haft D.H."/>
            <person name="Selengut J.D."/>
            <person name="Sanka R."/>
            <person name="DePew J."/>
            <person name="Purushe J."/>
            <person name="Galloway R.L."/>
            <person name="Vinetz J.M."/>
            <person name="Sutton G.G."/>
            <person name="Nierman W.C."/>
            <person name="Fouts D.E."/>
        </authorList>
    </citation>
    <scope>NUCLEOTIDE SEQUENCE [LARGE SCALE GENOMIC DNA]</scope>
    <source>
        <strain evidence="1 2">Sponselee CDC</strain>
    </source>
</reference>
<dbReference type="EMBL" id="ANMU01000180">
    <property type="protein sequence ID" value="EMJ77575.1"/>
    <property type="molecule type" value="Genomic_DNA"/>
</dbReference>
<dbReference type="InterPro" id="IPR012337">
    <property type="entry name" value="RNaseH-like_sf"/>
</dbReference>
<dbReference type="Proteomes" id="UP000011873">
    <property type="component" value="Unassembled WGS sequence"/>
</dbReference>
<feature type="non-terminal residue" evidence="1">
    <location>
        <position position="1"/>
    </location>
</feature>
<evidence type="ECO:0000313" key="2">
    <source>
        <dbReference type="Proteomes" id="UP000011873"/>
    </source>
</evidence>
<organism evidence="1 2">
    <name type="scientific">Leptospira borgpetersenii serovar Hardjo-bovis str. Sponselee</name>
    <dbReference type="NCBI Taxonomy" id="1303729"/>
    <lineage>
        <taxon>Bacteria</taxon>
        <taxon>Pseudomonadati</taxon>
        <taxon>Spirochaetota</taxon>
        <taxon>Spirochaetia</taxon>
        <taxon>Leptospirales</taxon>
        <taxon>Leptospiraceae</taxon>
        <taxon>Leptospira</taxon>
    </lineage>
</organism>
<dbReference type="SUPFAM" id="SSF53098">
    <property type="entry name" value="Ribonuclease H-like"/>
    <property type="match status" value="1"/>
</dbReference>
<protein>
    <submittedName>
        <fullName evidence="1">Uncharacterized protein</fullName>
    </submittedName>
</protein>
<name>M6BUR8_LEPBO</name>